<proteinExistence type="predicted"/>
<dbReference type="AlphaFoldDB" id="A0A448XFL1"/>
<gene>
    <name evidence="2" type="ORF">PXEA_LOCUS28797</name>
</gene>
<evidence type="ECO:0000313" key="3">
    <source>
        <dbReference type="Proteomes" id="UP000784294"/>
    </source>
</evidence>
<comment type="caution">
    <text evidence="2">The sequence shown here is derived from an EMBL/GenBank/DDBJ whole genome shotgun (WGS) entry which is preliminary data.</text>
</comment>
<name>A0A448XFL1_9PLAT</name>
<evidence type="ECO:0000256" key="1">
    <source>
        <dbReference type="SAM" id="MobiDB-lite"/>
    </source>
</evidence>
<dbReference type="EMBL" id="CAAALY010249646">
    <property type="protein sequence ID" value="VEL35357.1"/>
    <property type="molecule type" value="Genomic_DNA"/>
</dbReference>
<feature type="compositionally biased region" description="Low complexity" evidence="1">
    <location>
        <begin position="37"/>
        <end position="63"/>
    </location>
</feature>
<sequence length="147" mass="15846">MHVPAKPIDSGVLAQFPFHLNPLFELRNAPDLQRTAVTADSNSAVSSATATAASGRPTTRSSRISGCRQLKPLRRLAEAASLASEDAISDHYIADSTGKSLASHNFHRLLGAADDSVSQKMWESELPLGSNSAGEMLIKYHLFSWEL</sequence>
<keyword evidence="3" id="KW-1185">Reference proteome</keyword>
<reference evidence="2" key="1">
    <citation type="submission" date="2018-11" db="EMBL/GenBank/DDBJ databases">
        <authorList>
            <consortium name="Pathogen Informatics"/>
        </authorList>
    </citation>
    <scope>NUCLEOTIDE SEQUENCE</scope>
</reference>
<evidence type="ECO:0000313" key="2">
    <source>
        <dbReference type="EMBL" id="VEL35357.1"/>
    </source>
</evidence>
<protein>
    <submittedName>
        <fullName evidence="2">Uncharacterized protein</fullName>
    </submittedName>
</protein>
<dbReference type="Proteomes" id="UP000784294">
    <property type="component" value="Unassembled WGS sequence"/>
</dbReference>
<organism evidence="2 3">
    <name type="scientific">Protopolystoma xenopodis</name>
    <dbReference type="NCBI Taxonomy" id="117903"/>
    <lineage>
        <taxon>Eukaryota</taxon>
        <taxon>Metazoa</taxon>
        <taxon>Spiralia</taxon>
        <taxon>Lophotrochozoa</taxon>
        <taxon>Platyhelminthes</taxon>
        <taxon>Monogenea</taxon>
        <taxon>Polyopisthocotylea</taxon>
        <taxon>Polystomatidea</taxon>
        <taxon>Polystomatidae</taxon>
        <taxon>Protopolystoma</taxon>
    </lineage>
</organism>
<accession>A0A448XFL1</accession>
<feature type="region of interest" description="Disordered" evidence="1">
    <location>
        <begin position="37"/>
        <end position="64"/>
    </location>
</feature>